<evidence type="ECO:0000256" key="2">
    <source>
        <dbReference type="ARBA" id="ARBA00022884"/>
    </source>
</evidence>
<proteinExistence type="predicted"/>
<dbReference type="InterPro" id="IPR009019">
    <property type="entry name" value="KH_sf_prok-type"/>
</dbReference>
<evidence type="ECO:0000256" key="1">
    <source>
        <dbReference type="ARBA" id="ARBA00022490"/>
    </source>
</evidence>
<evidence type="ECO:0000256" key="3">
    <source>
        <dbReference type="PROSITE-ProRule" id="PRU00117"/>
    </source>
</evidence>
<accession>A0A0G0LKF2</accession>
<comment type="caution">
    <text evidence="4">The sequence shown here is derived from an EMBL/GenBank/DDBJ whole genome shotgun (WGS) entry which is preliminary data.</text>
</comment>
<dbReference type="PANTHER" id="PTHR34654:SF1">
    <property type="entry name" value="RNA-BINDING PROTEIN KHPA"/>
    <property type="match status" value="1"/>
</dbReference>
<dbReference type="EMBL" id="LBVU01000002">
    <property type="protein sequence ID" value="KKQ92388.1"/>
    <property type="molecule type" value="Genomic_DNA"/>
</dbReference>
<dbReference type="PROSITE" id="PS50084">
    <property type="entry name" value="KH_TYPE_1"/>
    <property type="match status" value="1"/>
</dbReference>
<dbReference type="AlphaFoldDB" id="A0A0G0LKF2"/>
<dbReference type="STRING" id="1618572.UT17_C0002G0051"/>
<keyword evidence="1" id="KW-0963">Cytoplasm</keyword>
<dbReference type="InterPro" id="IPR015946">
    <property type="entry name" value="KH_dom-like_a/b"/>
</dbReference>
<dbReference type="InterPro" id="IPR020627">
    <property type="entry name" value="KhpA"/>
</dbReference>
<reference evidence="4 5" key="1">
    <citation type="journal article" date="2015" name="Nature">
        <title>rRNA introns, odd ribosomes, and small enigmatic genomes across a large radiation of phyla.</title>
        <authorList>
            <person name="Brown C.T."/>
            <person name="Hug L.A."/>
            <person name="Thomas B.C."/>
            <person name="Sharon I."/>
            <person name="Castelle C.J."/>
            <person name="Singh A."/>
            <person name="Wilkins M.J."/>
            <person name="Williams K.H."/>
            <person name="Banfield J.F."/>
        </authorList>
    </citation>
    <scope>NUCLEOTIDE SEQUENCE [LARGE SCALE GENOMIC DNA]</scope>
</reference>
<sequence length="75" mass="8354">MRDLLDFILKGVLGEEKFDVDEAEIEGRIAYSIKTDPKNIGLIIGKGGHMIKSLRNILKVRATLEKKAVSLDISE</sequence>
<dbReference type="Pfam" id="PF13083">
    <property type="entry name" value="KH_KhpA-B"/>
    <property type="match status" value="1"/>
</dbReference>
<keyword evidence="2 3" id="KW-0694">RNA-binding</keyword>
<dbReference type="Gene3D" id="3.30.300.20">
    <property type="match status" value="1"/>
</dbReference>
<protein>
    <submittedName>
        <fullName evidence="4">Uncharacterized protein</fullName>
    </submittedName>
</protein>
<dbReference type="PANTHER" id="PTHR34654">
    <property type="entry name" value="UPF0109 PROTEIN SCO5592"/>
    <property type="match status" value="1"/>
</dbReference>
<gene>
    <name evidence="4" type="ORF">UT17_C0002G0051</name>
</gene>
<evidence type="ECO:0000313" key="5">
    <source>
        <dbReference type="Proteomes" id="UP000034774"/>
    </source>
</evidence>
<dbReference type="SUPFAM" id="SSF54814">
    <property type="entry name" value="Prokaryotic type KH domain (KH-domain type II)"/>
    <property type="match status" value="1"/>
</dbReference>
<organism evidence="4 5">
    <name type="scientific">Candidatus Woesebacteria bacterium GW2011_GWB1_39_10</name>
    <dbReference type="NCBI Taxonomy" id="1618572"/>
    <lineage>
        <taxon>Bacteria</taxon>
        <taxon>Candidatus Woeseibacteriota</taxon>
    </lineage>
</organism>
<dbReference type="GO" id="GO:0003723">
    <property type="term" value="F:RNA binding"/>
    <property type="evidence" value="ECO:0007669"/>
    <property type="project" value="UniProtKB-UniRule"/>
</dbReference>
<dbReference type="Proteomes" id="UP000034774">
    <property type="component" value="Unassembled WGS sequence"/>
</dbReference>
<evidence type="ECO:0000313" key="4">
    <source>
        <dbReference type="EMBL" id="KKQ92388.1"/>
    </source>
</evidence>
<name>A0A0G0LKF2_9BACT</name>